<dbReference type="AlphaFoldDB" id="A0A9X3F970"/>
<keyword evidence="3" id="KW-1185">Reference proteome</keyword>
<keyword evidence="1" id="KW-1133">Transmembrane helix</keyword>
<organism evidence="2 3">
    <name type="scientific">Draconibacterium aestuarii</name>
    <dbReference type="NCBI Taxonomy" id="2998507"/>
    <lineage>
        <taxon>Bacteria</taxon>
        <taxon>Pseudomonadati</taxon>
        <taxon>Bacteroidota</taxon>
        <taxon>Bacteroidia</taxon>
        <taxon>Marinilabiliales</taxon>
        <taxon>Prolixibacteraceae</taxon>
        <taxon>Draconibacterium</taxon>
    </lineage>
</organism>
<sequence>MDFLQLENFTILAIRFIFNLITTFLVVVLYARISRKKEFYFSYFAISVAVFLLVYLLENVELELGFALGLFAIFGIIRYRTDAIPPKEMTYLFVIIAVSVINALSKNYFGYLELSLVDLLLVGTLWILEKALMLRQVDSLLVVYENIQNLHQDRESELIADLEQRTGIKIKRYQIDKVDFLRDVAQITIIFDVKEQNTKREYKI</sequence>
<name>A0A9X3F970_9BACT</name>
<evidence type="ECO:0000313" key="2">
    <source>
        <dbReference type="EMBL" id="MCY1722012.1"/>
    </source>
</evidence>
<dbReference type="EMBL" id="JAPOHD010000030">
    <property type="protein sequence ID" value="MCY1722012.1"/>
    <property type="molecule type" value="Genomic_DNA"/>
</dbReference>
<feature type="transmembrane region" description="Helical" evidence="1">
    <location>
        <begin position="12"/>
        <end position="33"/>
    </location>
</feature>
<feature type="transmembrane region" description="Helical" evidence="1">
    <location>
        <begin position="88"/>
        <end position="105"/>
    </location>
</feature>
<accession>A0A9X3F970</accession>
<proteinExistence type="predicted"/>
<keyword evidence="1" id="KW-0812">Transmembrane</keyword>
<dbReference type="Pfam" id="PF16316">
    <property type="entry name" value="DUF4956"/>
    <property type="match status" value="1"/>
</dbReference>
<dbReference type="InterPro" id="IPR032531">
    <property type="entry name" value="DUF4956"/>
</dbReference>
<feature type="transmembrane region" description="Helical" evidence="1">
    <location>
        <begin position="40"/>
        <end position="58"/>
    </location>
</feature>
<protein>
    <submittedName>
        <fullName evidence="2">DUF4956 domain-containing protein</fullName>
    </submittedName>
</protein>
<comment type="caution">
    <text evidence="2">The sequence shown here is derived from an EMBL/GenBank/DDBJ whole genome shotgun (WGS) entry which is preliminary data.</text>
</comment>
<keyword evidence="1" id="KW-0472">Membrane</keyword>
<reference evidence="2" key="1">
    <citation type="submission" date="2022-11" db="EMBL/GenBank/DDBJ databases">
        <title>Marilongibacter aestuarii gen. nov., sp. nov., isolated from tidal flat sediment.</title>
        <authorList>
            <person name="Jiayan W."/>
        </authorList>
    </citation>
    <scope>NUCLEOTIDE SEQUENCE</scope>
    <source>
        <strain evidence="2">Z1-6</strain>
    </source>
</reference>
<evidence type="ECO:0000256" key="1">
    <source>
        <dbReference type="SAM" id="Phobius"/>
    </source>
</evidence>
<feature type="transmembrane region" description="Helical" evidence="1">
    <location>
        <begin position="64"/>
        <end position="81"/>
    </location>
</feature>
<dbReference type="Proteomes" id="UP001145087">
    <property type="component" value="Unassembled WGS sequence"/>
</dbReference>
<gene>
    <name evidence="2" type="ORF">OU798_16780</name>
</gene>
<evidence type="ECO:0000313" key="3">
    <source>
        <dbReference type="Proteomes" id="UP001145087"/>
    </source>
</evidence>
<dbReference type="RefSeq" id="WP_343334342.1">
    <property type="nucleotide sequence ID" value="NZ_JAPOHD010000030.1"/>
</dbReference>